<keyword evidence="9" id="KW-1185">Reference proteome</keyword>
<dbReference type="STRING" id="112234.SAMN05421768_10524"/>
<dbReference type="Pfam" id="PF25954">
    <property type="entry name" value="Beta-barrel_RND_2"/>
    <property type="match status" value="1"/>
</dbReference>
<feature type="domain" description="Multidrug resistance protein MdtA-like C-terminal permuted SH3" evidence="4">
    <location>
        <begin position="299"/>
        <end position="357"/>
    </location>
</feature>
<proteinExistence type="inferred from homology"/>
<dbReference type="PROSITE" id="PS51257">
    <property type="entry name" value="PROKAR_LIPOPROTEIN"/>
    <property type="match status" value="1"/>
</dbReference>
<dbReference type="InterPro" id="IPR051909">
    <property type="entry name" value="MFP_Cation_Efflux"/>
</dbReference>
<evidence type="ECO:0000256" key="1">
    <source>
        <dbReference type="ARBA" id="ARBA00009477"/>
    </source>
</evidence>
<dbReference type="SUPFAM" id="SSF111369">
    <property type="entry name" value="HlyD-like secretion proteins"/>
    <property type="match status" value="1"/>
</dbReference>
<keyword evidence="2" id="KW-0813">Transport</keyword>
<evidence type="ECO:0000259" key="5">
    <source>
        <dbReference type="Pfam" id="PF25973"/>
    </source>
</evidence>
<dbReference type="EMBL" id="CP033926">
    <property type="protein sequence ID" value="AZB00032.1"/>
    <property type="molecule type" value="Genomic_DNA"/>
</dbReference>
<dbReference type="GO" id="GO:0016020">
    <property type="term" value="C:membrane"/>
    <property type="evidence" value="ECO:0007669"/>
    <property type="project" value="InterPro"/>
</dbReference>
<dbReference type="InterPro" id="IPR058627">
    <property type="entry name" value="MdtA-like_C"/>
</dbReference>
<dbReference type="GO" id="GO:0022857">
    <property type="term" value="F:transmembrane transporter activity"/>
    <property type="evidence" value="ECO:0007669"/>
    <property type="project" value="InterPro"/>
</dbReference>
<dbReference type="Proteomes" id="UP000186106">
    <property type="component" value="Unassembled WGS sequence"/>
</dbReference>
<evidence type="ECO:0000313" key="7">
    <source>
        <dbReference type="EMBL" id="SIS36025.1"/>
    </source>
</evidence>
<accession>A0A1N7IG12</accession>
<dbReference type="Gene3D" id="1.10.287.470">
    <property type="entry name" value="Helix hairpin bin"/>
    <property type="match status" value="1"/>
</dbReference>
<dbReference type="PANTHER" id="PTHR30097:SF16">
    <property type="entry name" value="CATION EFFLUX SYSTEM (CZCB-LIKE)"/>
    <property type="match status" value="1"/>
</dbReference>
<dbReference type="Pfam" id="PF25967">
    <property type="entry name" value="RND-MFP_C"/>
    <property type="match status" value="1"/>
</dbReference>
<dbReference type="Gene3D" id="2.40.50.100">
    <property type="match status" value="1"/>
</dbReference>
<dbReference type="Gene3D" id="2.40.30.170">
    <property type="match status" value="1"/>
</dbReference>
<evidence type="ECO:0000313" key="6">
    <source>
        <dbReference type="EMBL" id="AZB00032.1"/>
    </source>
</evidence>
<dbReference type="Pfam" id="PF25973">
    <property type="entry name" value="BSH_CzcB"/>
    <property type="match status" value="1"/>
</dbReference>
<evidence type="ECO:0000256" key="2">
    <source>
        <dbReference type="ARBA" id="ARBA00022448"/>
    </source>
</evidence>
<dbReference type="InterPro" id="IPR006143">
    <property type="entry name" value="RND_pump_MFP"/>
</dbReference>
<protein>
    <submittedName>
        <fullName evidence="6">Efflux RND transporter periplasmic adaptor subunit</fullName>
    </submittedName>
    <submittedName>
        <fullName evidence="7">Membrane fusion protein, cobalt-zinc-cadmium efflux system</fullName>
    </submittedName>
</protein>
<dbReference type="Gene3D" id="2.40.420.20">
    <property type="match status" value="1"/>
</dbReference>
<evidence type="ECO:0000259" key="4">
    <source>
        <dbReference type="Pfam" id="PF25967"/>
    </source>
</evidence>
<evidence type="ECO:0000313" key="9">
    <source>
        <dbReference type="Proteomes" id="UP000279541"/>
    </source>
</evidence>
<dbReference type="AlphaFoldDB" id="A0A1N7IG12"/>
<dbReference type="Proteomes" id="UP000279541">
    <property type="component" value="Chromosome"/>
</dbReference>
<dbReference type="RefSeq" id="WP_076354434.1">
    <property type="nucleotide sequence ID" value="NZ_CP033926.1"/>
</dbReference>
<gene>
    <name evidence="6" type="ORF">EG359_10530</name>
    <name evidence="7" type="ORF">SAMN05421768_10524</name>
</gene>
<dbReference type="OrthoDB" id="998050at2"/>
<dbReference type="InterPro" id="IPR058647">
    <property type="entry name" value="BSH_CzcB-like"/>
</dbReference>
<dbReference type="NCBIfam" id="TIGR01730">
    <property type="entry name" value="RND_mfp"/>
    <property type="match status" value="1"/>
</dbReference>
<dbReference type="PANTHER" id="PTHR30097">
    <property type="entry name" value="CATION EFFLUX SYSTEM PROTEIN CUSB"/>
    <property type="match status" value="1"/>
</dbReference>
<dbReference type="EMBL" id="FTNZ01000005">
    <property type="protein sequence ID" value="SIS36025.1"/>
    <property type="molecule type" value="Genomic_DNA"/>
</dbReference>
<reference evidence="7 8" key="1">
    <citation type="submission" date="2017-01" db="EMBL/GenBank/DDBJ databases">
        <authorList>
            <person name="Mah S.A."/>
            <person name="Swanson W.J."/>
            <person name="Moy G.W."/>
            <person name="Vacquier V.D."/>
        </authorList>
    </citation>
    <scope>NUCLEOTIDE SEQUENCE [LARGE SCALE GENOMIC DNA]</scope>
    <source>
        <strain evidence="7 8">DSM 16927</strain>
    </source>
</reference>
<organism evidence="7 8">
    <name type="scientific">Chryseobacterium joostei</name>
    <dbReference type="NCBI Taxonomy" id="112234"/>
    <lineage>
        <taxon>Bacteria</taxon>
        <taxon>Pseudomonadati</taxon>
        <taxon>Bacteroidota</taxon>
        <taxon>Flavobacteriia</taxon>
        <taxon>Flavobacteriales</taxon>
        <taxon>Weeksellaceae</taxon>
        <taxon>Chryseobacterium group</taxon>
        <taxon>Chryseobacterium</taxon>
    </lineage>
</organism>
<sequence length="365" mass="40580">MKRIILSIITLFAISCKDNAPQQNKEEEITFKNNQVIIPESSPVLKKIKTITVSDQEYNHDITSVGTIEAIPNNYAEIASPFSGRITKAFVNIGQKVSAGSPLFEVLSSGYLDVQKEYSDALNEAGLAEKKYKRQQDLVKHGLGIQKELEESETEFKNKRISLTNASTALKIYNSQSKGSGGLIVRAPISGEIISNKIVTGQYLREDAEPVMIVAELSKVWISGEVKEKDLRFIKNGDQVSVKVNTYPDRAITGKVYHINDWVDEATRSIKVLIQCENPDRTLKPGMFATITYSTDSENTIIIPTSALMQKDDNQYVWIKTGKNQFMKRNITTAEASEKTVKITSGLKSGDEIMTTGGIYLLDVK</sequence>
<feature type="domain" description="CzcB-like barrel-sandwich hybrid" evidence="5">
    <location>
        <begin position="76"/>
        <end position="211"/>
    </location>
</feature>
<name>A0A1N7IG12_9FLAO</name>
<evidence type="ECO:0000313" key="8">
    <source>
        <dbReference type="Proteomes" id="UP000186106"/>
    </source>
</evidence>
<dbReference type="FunFam" id="2.40.30.170:FF:000010">
    <property type="entry name" value="Efflux RND transporter periplasmic adaptor subunit"/>
    <property type="match status" value="1"/>
</dbReference>
<reference evidence="6 9" key="2">
    <citation type="submission" date="2018-11" db="EMBL/GenBank/DDBJ databases">
        <title>Proposal to divide the Flavobacteriaceae and reorganize its genera based on Amino Acid Identity values calculated from whole genome sequences.</title>
        <authorList>
            <person name="Nicholson A.C."/>
            <person name="Gulvik C.A."/>
            <person name="Whitney A.M."/>
            <person name="Humrighouse B.W."/>
            <person name="Bell M."/>
            <person name="Holmes B."/>
            <person name="Steigerwalt A.G."/>
            <person name="Villarma A."/>
            <person name="Sheth M."/>
            <person name="Batra D."/>
            <person name="Pryor J."/>
            <person name="Bernardet J.-F."/>
            <person name="Hugo C."/>
            <person name="Kampfer P."/>
            <person name="Newman J."/>
            <person name="McQuiston J.R."/>
        </authorList>
    </citation>
    <scope>NUCLEOTIDE SEQUENCE [LARGE SCALE GENOMIC DNA]</scope>
    <source>
        <strain evidence="6 9">DSM 16927</strain>
    </source>
</reference>
<feature type="domain" description="CusB-like beta-barrel" evidence="3">
    <location>
        <begin position="219"/>
        <end position="295"/>
    </location>
</feature>
<comment type="similarity">
    <text evidence="1">Belongs to the membrane fusion protein (MFP) (TC 8.A.1) family.</text>
</comment>
<evidence type="ECO:0000259" key="3">
    <source>
        <dbReference type="Pfam" id="PF25954"/>
    </source>
</evidence>
<dbReference type="InterPro" id="IPR058792">
    <property type="entry name" value="Beta-barrel_RND_2"/>
</dbReference>
<dbReference type="KEGG" id="cjt:EG359_10530"/>